<sequence>MGMTSNVEQQEGWRPRSLHVGEGEGHKLSLKAFWEGMEKRLGASSLEDLRTVLRAMASRVHPSERQSFLDSLAPVPDDRRQALEHALQDKLLADITEQAQRFEELTDEAHSDWDEYGEDSGPGPYAELVAPVTALFQRAQRAFERGRWPLARDAYQALFELLQREDDYGLGLRPEHLEEVDVSEAQARYLCALYRATPPARRAEALWEAMKEANRWSFGPPPKLQEVRDISPEPLPDLESFLSDWEALLRKREDDSEAEAWLREAVGLSRGAGGLRELARAGRGRHPRAWVDLLALLEREGQPREVLDTAHEALKALPARLPLRAWVADFLATAAERLALPEQVREARWESFVASPDLKRLLELRRCGETEPERARLMKQAAQRVQKALAQPDDTRPLPWEEPPLPRGEWDEPYPRLDEVLLAHARLLGHDWQAAWKSAAGAEVLGWSSRNNPQGLVVPFLLRWLSGPSSSEESSHAVEELWRKALENGLAYEPWSTEEAALELSERLSRAYGEVIAALSVGHPRQEELLEECLKVARERARAIVREKHRRSYGKAALLLVACAEVLQRRGQPARSQELLRRFREEFPRHSAFQAELDAAMHQDCRAEGPAP</sequence>
<feature type="region of interest" description="Disordered" evidence="1">
    <location>
        <begin position="388"/>
        <end position="409"/>
    </location>
</feature>
<organism evidence="2 3">
    <name type="scientific">Cystobacter fuscus</name>
    <dbReference type="NCBI Taxonomy" id="43"/>
    <lineage>
        <taxon>Bacteria</taxon>
        <taxon>Pseudomonadati</taxon>
        <taxon>Myxococcota</taxon>
        <taxon>Myxococcia</taxon>
        <taxon>Myxococcales</taxon>
        <taxon>Cystobacterineae</taxon>
        <taxon>Archangiaceae</taxon>
        <taxon>Cystobacter</taxon>
    </lineage>
</organism>
<reference evidence="2 3" key="1">
    <citation type="submission" date="2017-06" db="EMBL/GenBank/DDBJ databases">
        <title>Sequencing and comparative analysis of myxobacterial genomes.</title>
        <authorList>
            <person name="Rupp O."/>
            <person name="Goesmann A."/>
            <person name="Sogaard-Andersen L."/>
        </authorList>
    </citation>
    <scope>NUCLEOTIDE SEQUENCE [LARGE SCALE GENOMIC DNA]</scope>
    <source>
        <strain evidence="2 3">DSM 52655</strain>
    </source>
</reference>
<evidence type="ECO:0000256" key="1">
    <source>
        <dbReference type="SAM" id="MobiDB-lite"/>
    </source>
</evidence>
<name>A0A250ITN7_9BACT</name>
<feature type="compositionally biased region" description="Basic and acidic residues" evidence="1">
    <location>
        <begin position="11"/>
        <end position="21"/>
    </location>
</feature>
<evidence type="ECO:0000313" key="3">
    <source>
        <dbReference type="Proteomes" id="UP000217257"/>
    </source>
</evidence>
<accession>A0A250ITN7</accession>
<dbReference type="RefSeq" id="WP_157758198.1">
    <property type="nucleotide sequence ID" value="NZ_CP022098.1"/>
</dbReference>
<dbReference type="EMBL" id="CP022098">
    <property type="protein sequence ID" value="ATB35109.1"/>
    <property type="molecule type" value="Genomic_DNA"/>
</dbReference>
<dbReference type="AlphaFoldDB" id="A0A250ITN7"/>
<dbReference type="Proteomes" id="UP000217257">
    <property type="component" value="Chromosome"/>
</dbReference>
<evidence type="ECO:0000313" key="2">
    <source>
        <dbReference type="EMBL" id="ATB35109.1"/>
    </source>
</evidence>
<dbReference type="KEGG" id="cfus:CYFUS_000521"/>
<proteinExistence type="predicted"/>
<protein>
    <submittedName>
        <fullName evidence="2">Uncharacterized protein</fullName>
    </submittedName>
</protein>
<gene>
    <name evidence="2" type="ORF">CYFUS_000521</name>
</gene>
<feature type="region of interest" description="Disordered" evidence="1">
    <location>
        <begin position="1"/>
        <end position="21"/>
    </location>
</feature>